<organism evidence="2">
    <name type="scientific">uncultured Dysgonomonas sp</name>
    <dbReference type="NCBI Taxonomy" id="206096"/>
    <lineage>
        <taxon>Bacteria</taxon>
        <taxon>Pseudomonadati</taxon>
        <taxon>Bacteroidota</taxon>
        <taxon>Bacteroidia</taxon>
        <taxon>Bacteroidales</taxon>
        <taxon>Dysgonomonadaceae</taxon>
        <taxon>Dysgonomonas</taxon>
        <taxon>environmental samples</taxon>
    </lineage>
</organism>
<feature type="transmembrane region" description="Helical" evidence="1">
    <location>
        <begin position="70"/>
        <end position="91"/>
    </location>
</feature>
<dbReference type="AlphaFoldDB" id="A0A212K2M0"/>
<accession>A0A212K2M0</accession>
<evidence type="ECO:0000256" key="1">
    <source>
        <dbReference type="SAM" id="Phobius"/>
    </source>
</evidence>
<feature type="transmembrane region" description="Helical" evidence="1">
    <location>
        <begin position="20"/>
        <end position="39"/>
    </location>
</feature>
<evidence type="ECO:0008006" key="3">
    <source>
        <dbReference type="Google" id="ProtNLM"/>
    </source>
</evidence>
<dbReference type="InterPro" id="IPR029087">
    <property type="entry name" value="Imm17"/>
</dbReference>
<protein>
    <recommendedName>
        <fullName evidence="3">Immunity protein 17</fullName>
    </recommendedName>
</protein>
<gene>
    <name evidence="2" type="ORF">KL86DYS1_31256</name>
</gene>
<dbReference type="EMBL" id="FLUM01000003">
    <property type="protein sequence ID" value="SBW05990.1"/>
    <property type="molecule type" value="Genomic_DNA"/>
</dbReference>
<sequence length="93" mass="10390">MNRSDNIFSSIGDIFSNNPAFYGIFIVVLGIIFLLTAIYDAKWIFGNTTSFNIQKVQGWVNLFGRKTTRIAVGIMSLVLILTGLLITYIYAFG</sequence>
<evidence type="ECO:0000313" key="2">
    <source>
        <dbReference type="EMBL" id="SBW05990.1"/>
    </source>
</evidence>
<reference evidence="2" key="1">
    <citation type="submission" date="2016-04" db="EMBL/GenBank/DDBJ databases">
        <authorList>
            <person name="Evans L.H."/>
            <person name="Alamgir A."/>
            <person name="Owens N."/>
            <person name="Weber N.D."/>
            <person name="Virtaneva K."/>
            <person name="Barbian K."/>
            <person name="Babar A."/>
            <person name="Rosenke K."/>
        </authorList>
    </citation>
    <scope>NUCLEOTIDE SEQUENCE</scope>
    <source>
        <strain evidence="2">86-1</strain>
    </source>
</reference>
<dbReference type="Pfam" id="PF15562">
    <property type="entry name" value="Imm17"/>
    <property type="match status" value="1"/>
</dbReference>
<name>A0A212K2M0_9BACT</name>
<dbReference type="RefSeq" id="WP_363927793.1">
    <property type="nucleotide sequence ID" value="NZ_LT599032.1"/>
</dbReference>
<keyword evidence="1" id="KW-1133">Transmembrane helix</keyword>
<keyword evidence="1" id="KW-0472">Membrane</keyword>
<keyword evidence="1" id="KW-0812">Transmembrane</keyword>
<proteinExistence type="predicted"/>